<dbReference type="Proteomes" id="UP001497480">
    <property type="component" value="Unassembled WGS sequence"/>
</dbReference>
<protein>
    <submittedName>
        <fullName evidence="3">Uncharacterized protein</fullName>
    </submittedName>
</protein>
<comment type="caution">
    <text evidence="3">The sequence shown here is derived from an EMBL/GenBank/DDBJ whole genome shotgun (WGS) entry which is preliminary data.</text>
</comment>
<feature type="compositionally biased region" description="Polar residues" evidence="2">
    <location>
        <begin position="376"/>
        <end position="385"/>
    </location>
</feature>
<feature type="region of interest" description="Disordered" evidence="2">
    <location>
        <begin position="112"/>
        <end position="144"/>
    </location>
</feature>
<feature type="compositionally biased region" description="Basic and acidic residues" evidence="2">
    <location>
        <begin position="192"/>
        <end position="208"/>
    </location>
</feature>
<feature type="compositionally biased region" description="Low complexity" evidence="2">
    <location>
        <begin position="116"/>
        <end position="127"/>
    </location>
</feature>
<dbReference type="EMBL" id="CAXHTB010000004">
    <property type="protein sequence ID" value="CAL0304381.1"/>
    <property type="molecule type" value="Genomic_DNA"/>
</dbReference>
<organism evidence="3 4">
    <name type="scientific">Lupinus luteus</name>
    <name type="common">European yellow lupine</name>
    <dbReference type="NCBI Taxonomy" id="3873"/>
    <lineage>
        <taxon>Eukaryota</taxon>
        <taxon>Viridiplantae</taxon>
        <taxon>Streptophyta</taxon>
        <taxon>Embryophyta</taxon>
        <taxon>Tracheophyta</taxon>
        <taxon>Spermatophyta</taxon>
        <taxon>Magnoliopsida</taxon>
        <taxon>eudicotyledons</taxon>
        <taxon>Gunneridae</taxon>
        <taxon>Pentapetalae</taxon>
        <taxon>rosids</taxon>
        <taxon>fabids</taxon>
        <taxon>Fabales</taxon>
        <taxon>Fabaceae</taxon>
        <taxon>Papilionoideae</taxon>
        <taxon>50 kb inversion clade</taxon>
        <taxon>genistoids sensu lato</taxon>
        <taxon>core genistoids</taxon>
        <taxon>Genisteae</taxon>
        <taxon>Lupinus</taxon>
    </lineage>
</organism>
<feature type="coiled-coil region" evidence="1">
    <location>
        <begin position="244"/>
        <end position="271"/>
    </location>
</feature>
<feature type="region of interest" description="Disordered" evidence="2">
    <location>
        <begin position="180"/>
        <end position="229"/>
    </location>
</feature>
<feature type="compositionally biased region" description="Basic and acidic residues" evidence="2">
    <location>
        <begin position="216"/>
        <end position="227"/>
    </location>
</feature>
<gene>
    <name evidence="3" type="ORF">LLUT_LOCUS5441</name>
</gene>
<proteinExistence type="predicted"/>
<name>A0AAV1W5I0_LUPLU</name>
<feature type="region of interest" description="Disordered" evidence="2">
    <location>
        <begin position="24"/>
        <end position="49"/>
    </location>
</feature>
<evidence type="ECO:0000313" key="3">
    <source>
        <dbReference type="EMBL" id="CAL0304381.1"/>
    </source>
</evidence>
<evidence type="ECO:0000256" key="2">
    <source>
        <dbReference type="SAM" id="MobiDB-lite"/>
    </source>
</evidence>
<reference evidence="3 4" key="1">
    <citation type="submission" date="2024-03" db="EMBL/GenBank/DDBJ databases">
        <authorList>
            <person name="Martinez-Hernandez J."/>
        </authorList>
    </citation>
    <scope>NUCLEOTIDE SEQUENCE [LARGE SCALE GENOMIC DNA]</scope>
</reference>
<dbReference type="AlphaFoldDB" id="A0AAV1W5I0"/>
<keyword evidence="4" id="KW-1185">Reference proteome</keyword>
<dbReference type="PANTHER" id="PTHR31016">
    <property type="entry name" value="OS04G0228100 PROTEIN"/>
    <property type="match status" value="1"/>
</dbReference>
<dbReference type="PANTHER" id="PTHR31016:SF20">
    <property type="entry name" value="HEAT-INDUCIBLE TRANSCRIPTION REPRESSOR-RELATED"/>
    <property type="match status" value="1"/>
</dbReference>
<evidence type="ECO:0000313" key="4">
    <source>
        <dbReference type="Proteomes" id="UP001497480"/>
    </source>
</evidence>
<accession>A0AAV1W5I0</accession>
<keyword evidence="1" id="KW-0175">Coiled coil</keyword>
<feature type="coiled-coil region" evidence="1">
    <location>
        <begin position="295"/>
        <end position="322"/>
    </location>
</feature>
<sequence>MAYRRKQGMAKVSTLQEDFEFHSSSLSSSSSHIKDSNSNGINVAHTSSSPLASPPLSFAFQHHDPQRSKSFDAYGGLGRDEAKGGFWGVLAQKAKSIIDDNKSSPQHHILHQNLKSTSSNTPAAPTSQFKPLYQEPDSNRKMENPKFRKGLDAITSSLNQLGDTFEKAFEEGRTIVENKTADIRSQMRRKGNVGEDSNHGRNPWKESTADTNTNNEHSHETQLKTSRDVAMATAAKAKLLVRELKTVKADLAFAKARSAQLEEENKLLRDREGAAHKGHCPQNDDDDDDLIRLQLETLVAEKARLANENEMYSRENRFLREIVEYHQLTMQDVVYLDENIEEVTHIYPIHSSSFSSPPSPNTKENSKSTSEDEDSPNVTPSHHTK</sequence>
<evidence type="ECO:0000256" key="1">
    <source>
        <dbReference type="SAM" id="Coils"/>
    </source>
</evidence>
<feature type="region of interest" description="Disordered" evidence="2">
    <location>
        <begin position="350"/>
        <end position="385"/>
    </location>
</feature>